<evidence type="ECO:0000313" key="2">
    <source>
        <dbReference type="EMBL" id="KAG2609239.1"/>
    </source>
</evidence>
<comment type="caution">
    <text evidence="2">The sequence shown here is derived from an EMBL/GenBank/DDBJ whole genome shotgun (WGS) entry which is preliminary data.</text>
</comment>
<evidence type="ECO:0000256" key="1">
    <source>
        <dbReference type="SAM" id="MobiDB-lite"/>
    </source>
</evidence>
<dbReference type="AlphaFoldDB" id="A0A8T0TMT4"/>
<evidence type="ECO:0000313" key="3">
    <source>
        <dbReference type="Proteomes" id="UP000823388"/>
    </source>
</evidence>
<feature type="region of interest" description="Disordered" evidence="1">
    <location>
        <begin position="1"/>
        <end position="65"/>
    </location>
</feature>
<sequence length="161" mass="17816">MRRRHHPRWWRHGGNGGSTAPPRSRRPTSGTRPPSRGAHAPRPAGWWRRRVGRHGDGGRQRPSRCPCVRAASLCQTRRPEQMLFEMLDDNSKAGAGGWEPPHSIGGGGRRADAQGPGCAVGARRYLEPDWLQPTTAIQSLGFDFLFPFQLLSDFSASLFLG</sequence>
<dbReference type="EMBL" id="CM029043">
    <property type="protein sequence ID" value="KAG2609239.1"/>
    <property type="molecule type" value="Genomic_DNA"/>
</dbReference>
<gene>
    <name evidence="2" type="ORF">PVAP13_4KG019200</name>
</gene>
<organism evidence="2 3">
    <name type="scientific">Panicum virgatum</name>
    <name type="common">Blackwell switchgrass</name>
    <dbReference type="NCBI Taxonomy" id="38727"/>
    <lineage>
        <taxon>Eukaryota</taxon>
        <taxon>Viridiplantae</taxon>
        <taxon>Streptophyta</taxon>
        <taxon>Embryophyta</taxon>
        <taxon>Tracheophyta</taxon>
        <taxon>Spermatophyta</taxon>
        <taxon>Magnoliopsida</taxon>
        <taxon>Liliopsida</taxon>
        <taxon>Poales</taxon>
        <taxon>Poaceae</taxon>
        <taxon>PACMAD clade</taxon>
        <taxon>Panicoideae</taxon>
        <taxon>Panicodae</taxon>
        <taxon>Paniceae</taxon>
        <taxon>Panicinae</taxon>
        <taxon>Panicum</taxon>
        <taxon>Panicum sect. Hiantes</taxon>
    </lineage>
</organism>
<keyword evidence="3" id="KW-1185">Reference proteome</keyword>
<reference evidence="2" key="1">
    <citation type="submission" date="2020-05" db="EMBL/GenBank/DDBJ databases">
        <title>WGS assembly of Panicum virgatum.</title>
        <authorList>
            <person name="Lovell J.T."/>
            <person name="Jenkins J."/>
            <person name="Shu S."/>
            <person name="Juenger T.E."/>
            <person name="Schmutz J."/>
        </authorList>
    </citation>
    <scope>NUCLEOTIDE SEQUENCE</scope>
    <source>
        <strain evidence="2">AP13</strain>
    </source>
</reference>
<dbReference type="Proteomes" id="UP000823388">
    <property type="component" value="Chromosome 4K"/>
</dbReference>
<feature type="compositionally biased region" description="Low complexity" evidence="1">
    <location>
        <begin position="18"/>
        <end position="37"/>
    </location>
</feature>
<name>A0A8T0TMT4_PANVG</name>
<protein>
    <submittedName>
        <fullName evidence="2">Uncharacterized protein</fullName>
    </submittedName>
</protein>
<accession>A0A8T0TMT4</accession>
<feature type="compositionally biased region" description="Basic residues" evidence="1">
    <location>
        <begin position="1"/>
        <end position="11"/>
    </location>
</feature>
<proteinExistence type="predicted"/>